<accession>A0A0J6YKW2</accession>
<dbReference type="EMBL" id="DS028099">
    <property type="protein sequence ID" value="KMP09286.1"/>
    <property type="molecule type" value="Genomic_DNA"/>
</dbReference>
<reference evidence="3" key="1">
    <citation type="journal article" date="2010" name="Genome Res.">
        <title>Population genomic sequencing of Coccidioides fungi reveals recent hybridization and transposon control.</title>
        <authorList>
            <person name="Neafsey D.E."/>
            <person name="Barker B.M."/>
            <person name="Sharpton T.J."/>
            <person name="Stajich J.E."/>
            <person name="Park D.J."/>
            <person name="Whiston E."/>
            <person name="Hung C.-Y."/>
            <person name="McMahan C."/>
            <person name="White J."/>
            <person name="Sykes S."/>
            <person name="Heiman D."/>
            <person name="Young S."/>
            <person name="Zeng Q."/>
            <person name="Abouelleil A."/>
            <person name="Aftuck L."/>
            <person name="Bessette D."/>
            <person name="Brown A."/>
            <person name="FitzGerald M."/>
            <person name="Lui A."/>
            <person name="Macdonald J.P."/>
            <person name="Priest M."/>
            <person name="Orbach M.J."/>
            <person name="Galgiani J.N."/>
            <person name="Kirkland T.N."/>
            <person name="Cole G.T."/>
            <person name="Birren B.W."/>
            <person name="Henn M.R."/>
            <person name="Taylor J.W."/>
            <person name="Rounsley S.D."/>
        </authorList>
    </citation>
    <scope>NUCLEOTIDE SEQUENCE [LARGE SCALE GENOMIC DNA]</scope>
    <source>
        <strain evidence="3">RMSCC 2394</strain>
    </source>
</reference>
<evidence type="ECO:0008006" key="4">
    <source>
        <dbReference type="Google" id="ProtNLM"/>
    </source>
</evidence>
<gene>
    <name evidence="2" type="ORF">CIRG_09456</name>
</gene>
<protein>
    <recommendedName>
        <fullName evidence="4">DUF1311 domain-containing protein</fullName>
    </recommendedName>
</protein>
<feature type="chain" id="PRO_5005285041" description="DUF1311 domain-containing protein" evidence="1">
    <location>
        <begin position="30"/>
        <end position="183"/>
    </location>
</feature>
<keyword evidence="1" id="KW-0732">Signal</keyword>
<name>A0A0J6YKW2_COCIT</name>
<sequence length="183" mass="20577">MVQQKHTIKAVGAYWFFLSLVSILIPGDAVDITQESRSINDLSHIKIPQANVVILKDICDKAAPEHYKIWDNRLREAQYHLLNEKQQARILESRAAEMDKCNKQDYHVLWGGRELSVLPQSCLIKTDNQCSYLGEAITHAATGIASPAGHLKSDEREKAYNLFSLSPKFEALSAAENLFIQVA</sequence>
<proteinExistence type="predicted"/>
<feature type="signal peptide" evidence="1">
    <location>
        <begin position="1"/>
        <end position="29"/>
    </location>
</feature>
<dbReference type="AlphaFoldDB" id="A0A0J6YKW2"/>
<organism evidence="2 3">
    <name type="scientific">Coccidioides immitis RMSCC 2394</name>
    <dbReference type="NCBI Taxonomy" id="404692"/>
    <lineage>
        <taxon>Eukaryota</taxon>
        <taxon>Fungi</taxon>
        <taxon>Dikarya</taxon>
        <taxon>Ascomycota</taxon>
        <taxon>Pezizomycotina</taxon>
        <taxon>Eurotiomycetes</taxon>
        <taxon>Eurotiomycetidae</taxon>
        <taxon>Onygenales</taxon>
        <taxon>Onygenaceae</taxon>
        <taxon>Coccidioides</taxon>
    </lineage>
</organism>
<evidence type="ECO:0000313" key="2">
    <source>
        <dbReference type="EMBL" id="KMP09286.1"/>
    </source>
</evidence>
<dbReference type="Proteomes" id="UP000054565">
    <property type="component" value="Unassembled WGS sequence"/>
</dbReference>
<evidence type="ECO:0000313" key="3">
    <source>
        <dbReference type="Proteomes" id="UP000054565"/>
    </source>
</evidence>
<evidence type="ECO:0000256" key="1">
    <source>
        <dbReference type="SAM" id="SignalP"/>
    </source>
</evidence>